<comment type="caution">
    <text evidence="8">The sequence shown here is derived from an EMBL/GenBank/DDBJ whole genome shotgun (WGS) entry which is preliminary data.</text>
</comment>
<dbReference type="Proteomes" id="UP001642484">
    <property type="component" value="Unassembled WGS sequence"/>
</dbReference>
<dbReference type="PANTHER" id="PTHR13230:SF5">
    <property type="entry name" value="GENERAL TRANSCRIPTION FACTOR 3C POLYPEPTIDE 5"/>
    <property type="match status" value="1"/>
</dbReference>
<evidence type="ECO:0000313" key="9">
    <source>
        <dbReference type="Proteomes" id="UP001642484"/>
    </source>
</evidence>
<dbReference type="Gene3D" id="3.30.200.160">
    <property type="entry name" value="TFIIIC, subcomplex tauA, subunit Sfc1, barrel domain"/>
    <property type="match status" value="1"/>
</dbReference>
<keyword evidence="9" id="KW-1185">Reference proteome</keyword>
<dbReference type="Pfam" id="PF09734">
    <property type="entry name" value="Tau95"/>
    <property type="match status" value="1"/>
</dbReference>
<keyword evidence="2" id="KW-0238">DNA-binding</keyword>
<evidence type="ECO:0000256" key="4">
    <source>
        <dbReference type="ARBA" id="ARBA00023242"/>
    </source>
</evidence>
<feature type="compositionally biased region" description="Basic and acidic residues" evidence="5">
    <location>
        <begin position="444"/>
        <end position="456"/>
    </location>
</feature>
<dbReference type="PANTHER" id="PTHR13230">
    <property type="entry name" value="GENERAL TRANSCRIPTION FACTOR IIIC, POLYPEPTIDE 5"/>
    <property type="match status" value="1"/>
</dbReference>
<reference evidence="8 9" key="1">
    <citation type="submission" date="2024-02" db="EMBL/GenBank/DDBJ databases">
        <authorList>
            <person name="Chen Y."/>
            <person name="Shah S."/>
            <person name="Dougan E. K."/>
            <person name="Thang M."/>
            <person name="Chan C."/>
        </authorList>
    </citation>
    <scope>NUCLEOTIDE SEQUENCE [LARGE SCALE GENOMIC DNA]</scope>
</reference>
<evidence type="ECO:0008006" key="10">
    <source>
        <dbReference type="Google" id="ProtNLM"/>
    </source>
</evidence>
<feature type="compositionally biased region" description="Polar residues" evidence="5">
    <location>
        <begin position="1"/>
        <end position="12"/>
    </location>
</feature>
<dbReference type="InterPro" id="IPR019136">
    <property type="entry name" value="TF_IIIC_su-5_HTH"/>
</dbReference>
<feature type="region of interest" description="Disordered" evidence="5">
    <location>
        <begin position="1"/>
        <end position="41"/>
    </location>
</feature>
<name>A0ABP0MQ81_9DINO</name>
<feature type="domain" description="Transcription factor IIIC subunit Tfc1/Sfc1 triple barrel" evidence="7">
    <location>
        <begin position="48"/>
        <end position="119"/>
    </location>
</feature>
<protein>
    <recommendedName>
        <fullName evidence="10">Transcription factor IIIC subunit 5 HTH domain-containing protein</fullName>
    </recommendedName>
</protein>
<organism evidence="8 9">
    <name type="scientific">Durusdinium trenchii</name>
    <dbReference type="NCBI Taxonomy" id="1381693"/>
    <lineage>
        <taxon>Eukaryota</taxon>
        <taxon>Sar</taxon>
        <taxon>Alveolata</taxon>
        <taxon>Dinophyceae</taxon>
        <taxon>Suessiales</taxon>
        <taxon>Symbiodiniaceae</taxon>
        <taxon>Durusdinium</taxon>
    </lineage>
</organism>
<gene>
    <name evidence="8" type="ORF">CCMP2556_LOCUS26646</name>
</gene>
<dbReference type="Pfam" id="PF17682">
    <property type="entry name" value="Tau95_N"/>
    <property type="match status" value="1"/>
</dbReference>
<evidence type="ECO:0000256" key="2">
    <source>
        <dbReference type="ARBA" id="ARBA00023125"/>
    </source>
</evidence>
<accession>A0ABP0MQ81</accession>
<dbReference type="InterPro" id="IPR040454">
    <property type="entry name" value="TF_IIIC_Tfc1/Sfc1"/>
</dbReference>
<dbReference type="InterPro" id="IPR042536">
    <property type="entry name" value="TFIIIC_tauA_Sfc1"/>
</dbReference>
<feature type="compositionally biased region" description="Basic and acidic residues" evidence="5">
    <location>
        <begin position="463"/>
        <end position="476"/>
    </location>
</feature>
<evidence type="ECO:0000259" key="7">
    <source>
        <dbReference type="Pfam" id="PF17682"/>
    </source>
</evidence>
<proteinExistence type="predicted"/>
<feature type="region of interest" description="Disordered" evidence="5">
    <location>
        <begin position="420"/>
        <end position="491"/>
    </location>
</feature>
<feature type="domain" description="Transcription factor IIIC subunit 5 HTH" evidence="6">
    <location>
        <begin position="171"/>
        <end position="325"/>
    </location>
</feature>
<comment type="subcellular location">
    <subcellularLocation>
        <location evidence="1">Nucleus</location>
    </subcellularLocation>
</comment>
<evidence type="ECO:0000256" key="1">
    <source>
        <dbReference type="ARBA" id="ARBA00004123"/>
    </source>
</evidence>
<evidence type="ECO:0000259" key="6">
    <source>
        <dbReference type="Pfam" id="PF09734"/>
    </source>
</evidence>
<keyword evidence="4" id="KW-0539">Nucleus</keyword>
<evidence type="ECO:0000313" key="8">
    <source>
        <dbReference type="EMBL" id="CAK9052894.1"/>
    </source>
</evidence>
<sequence>MGASLLNPSPDSHTPRGDRYAMESGAVSPQSSQDAEDAEDAKLGSVTLVEVPGRANDIEEAVAAVGGPKAVTDAIVNKGKLRLRLCRRYQFQAPLPMKRHRTSDLLVKARKKEDGTWDYEAIAWVPTSFRTEVLADFLFVPGSELKHGEHSIIGSIEQEISGEGVSGAPYMPPAYFTRVDTPQAYDFEENSFLKRQRNPEVKAIAGTSEAKLYRDWVGVHIMKFNNKEPPTKPPEGAKDSLREDEKQIVAGLEKLFAERPLWLRGPAEERLKEMGLSANVSTMQKSFICVSYLWSDGPWRQVYIRLGFDPRTDPGTRFMQVIDFRDRLLKERRAYFERVQGTMDQQPVQALDCHFRTPPVNRSQLYQYLDIEDEVVQQILQSSEVLKECSFKTGWLPQQTLDAIRERMAVKAELLRRSRQHALQDATTPAVANEAASSQKKKRDAQAPEALKDEAPKKRRKSSKEADASVEKEHRAPMRPKQSKGSLVDLK</sequence>
<dbReference type="InterPro" id="IPR041499">
    <property type="entry name" value="Tfc1/Sfc1_N"/>
</dbReference>
<evidence type="ECO:0000256" key="3">
    <source>
        <dbReference type="ARBA" id="ARBA00023163"/>
    </source>
</evidence>
<dbReference type="EMBL" id="CAXAMN010018713">
    <property type="protein sequence ID" value="CAK9052894.1"/>
    <property type="molecule type" value="Genomic_DNA"/>
</dbReference>
<keyword evidence="3" id="KW-0804">Transcription</keyword>
<evidence type="ECO:0000256" key="5">
    <source>
        <dbReference type="SAM" id="MobiDB-lite"/>
    </source>
</evidence>